<proteinExistence type="predicted"/>
<organism evidence="2 3">
    <name type="scientific">Blyttiomyces helicus</name>
    <dbReference type="NCBI Taxonomy" id="388810"/>
    <lineage>
        <taxon>Eukaryota</taxon>
        <taxon>Fungi</taxon>
        <taxon>Fungi incertae sedis</taxon>
        <taxon>Chytridiomycota</taxon>
        <taxon>Chytridiomycota incertae sedis</taxon>
        <taxon>Chytridiomycetes</taxon>
        <taxon>Chytridiomycetes incertae sedis</taxon>
        <taxon>Blyttiomyces</taxon>
    </lineage>
</organism>
<protein>
    <submittedName>
        <fullName evidence="2">Uncharacterized protein</fullName>
    </submittedName>
</protein>
<dbReference type="EMBL" id="KZ995113">
    <property type="protein sequence ID" value="RKO91338.1"/>
    <property type="molecule type" value="Genomic_DNA"/>
</dbReference>
<name>A0A4P9WIR4_9FUNG</name>
<keyword evidence="3" id="KW-1185">Reference proteome</keyword>
<reference evidence="3" key="1">
    <citation type="journal article" date="2018" name="Nat. Microbiol.">
        <title>Leveraging single-cell genomics to expand the fungal tree of life.</title>
        <authorList>
            <person name="Ahrendt S.R."/>
            <person name="Quandt C.A."/>
            <person name="Ciobanu D."/>
            <person name="Clum A."/>
            <person name="Salamov A."/>
            <person name="Andreopoulos B."/>
            <person name="Cheng J.F."/>
            <person name="Woyke T."/>
            <person name="Pelin A."/>
            <person name="Henrissat B."/>
            <person name="Reynolds N.K."/>
            <person name="Benny G.L."/>
            <person name="Smith M.E."/>
            <person name="James T.Y."/>
            <person name="Grigoriev I.V."/>
        </authorList>
    </citation>
    <scope>NUCLEOTIDE SEQUENCE [LARGE SCALE GENOMIC DNA]</scope>
</reference>
<evidence type="ECO:0000313" key="2">
    <source>
        <dbReference type="EMBL" id="RKO91338.1"/>
    </source>
</evidence>
<dbReference type="AlphaFoldDB" id="A0A4P9WIR4"/>
<evidence type="ECO:0000256" key="1">
    <source>
        <dbReference type="SAM" id="MobiDB-lite"/>
    </source>
</evidence>
<accession>A0A4P9WIR4</accession>
<sequence>MNLSSWKKSLFASKRECLTDESQSTLGVAVRHLPPVWAIWMSYFFLRKKQQLEMTWTVVHEAVASNNCFGVQFQSALAPRSAPLESMLASTPNAPPSCTPPANSKKVPKNHHPASTAMGALIECGQMSKRFVAQRDHQLLCSSRCRQGPGLEVGGEANQTVICGDQQDVCLSFECQWTACTTASTSVELDINAGMGSSSGSRRMGDGAAYFMVEGKDLLLN</sequence>
<feature type="region of interest" description="Disordered" evidence="1">
    <location>
        <begin position="84"/>
        <end position="111"/>
    </location>
</feature>
<gene>
    <name evidence="2" type="ORF">BDK51DRAFT_33311</name>
</gene>
<evidence type="ECO:0000313" key="3">
    <source>
        <dbReference type="Proteomes" id="UP000269721"/>
    </source>
</evidence>
<dbReference type="Proteomes" id="UP000269721">
    <property type="component" value="Unassembled WGS sequence"/>
</dbReference>